<name>A0A4Z2GYF4_9TELE</name>
<keyword evidence="3" id="KW-1185">Reference proteome</keyword>
<comment type="caution">
    <text evidence="2">The sequence shown here is derived from an EMBL/GenBank/DDBJ whole genome shotgun (WGS) entry which is preliminary data.</text>
</comment>
<keyword evidence="1" id="KW-0472">Membrane</keyword>
<evidence type="ECO:0000313" key="3">
    <source>
        <dbReference type="Proteomes" id="UP000314294"/>
    </source>
</evidence>
<reference evidence="2 3" key="1">
    <citation type="submission" date="2019-03" db="EMBL/GenBank/DDBJ databases">
        <title>First draft genome of Liparis tanakae, snailfish: a comprehensive survey of snailfish specific genes.</title>
        <authorList>
            <person name="Kim W."/>
            <person name="Song I."/>
            <person name="Jeong J.-H."/>
            <person name="Kim D."/>
            <person name="Kim S."/>
            <person name="Ryu S."/>
            <person name="Song J.Y."/>
            <person name="Lee S.K."/>
        </authorList>
    </citation>
    <scope>NUCLEOTIDE SEQUENCE [LARGE SCALE GENOMIC DNA]</scope>
    <source>
        <tissue evidence="2">Muscle</tissue>
    </source>
</reference>
<dbReference type="EMBL" id="SRLO01000388">
    <property type="protein sequence ID" value="TNN58135.1"/>
    <property type="molecule type" value="Genomic_DNA"/>
</dbReference>
<protein>
    <submittedName>
        <fullName evidence="2">Uncharacterized protein</fullName>
    </submittedName>
</protein>
<keyword evidence="1" id="KW-1133">Transmembrane helix</keyword>
<gene>
    <name evidence="2" type="ORF">EYF80_031658</name>
</gene>
<evidence type="ECO:0000313" key="2">
    <source>
        <dbReference type="EMBL" id="TNN58135.1"/>
    </source>
</evidence>
<accession>A0A4Z2GYF4</accession>
<proteinExistence type="predicted"/>
<organism evidence="2 3">
    <name type="scientific">Liparis tanakae</name>
    <name type="common">Tanaka's snailfish</name>
    <dbReference type="NCBI Taxonomy" id="230148"/>
    <lineage>
        <taxon>Eukaryota</taxon>
        <taxon>Metazoa</taxon>
        <taxon>Chordata</taxon>
        <taxon>Craniata</taxon>
        <taxon>Vertebrata</taxon>
        <taxon>Euteleostomi</taxon>
        <taxon>Actinopterygii</taxon>
        <taxon>Neopterygii</taxon>
        <taxon>Teleostei</taxon>
        <taxon>Neoteleostei</taxon>
        <taxon>Acanthomorphata</taxon>
        <taxon>Eupercaria</taxon>
        <taxon>Perciformes</taxon>
        <taxon>Cottioidei</taxon>
        <taxon>Cottales</taxon>
        <taxon>Liparidae</taxon>
        <taxon>Liparis</taxon>
    </lineage>
</organism>
<dbReference type="Proteomes" id="UP000314294">
    <property type="component" value="Unassembled WGS sequence"/>
</dbReference>
<dbReference type="AlphaFoldDB" id="A0A4Z2GYF4"/>
<evidence type="ECO:0000256" key="1">
    <source>
        <dbReference type="SAM" id="Phobius"/>
    </source>
</evidence>
<sequence length="71" mass="7362">MRHVAPLDPPGTRWRQADDSAAGVLFSFPAGFVGAVAVAAGLLLLNEVFLTRVGEAVGLGVGDWSGVVPFR</sequence>
<feature type="transmembrane region" description="Helical" evidence="1">
    <location>
        <begin position="20"/>
        <end position="45"/>
    </location>
</feature>
<keyword evidence="1" id="KW-0812">Transmembrane</keyword>